<reference evidence="1 2" key="1">
    <citation type="submission" date="2018-04" db="EMBL/GenBank/DDBJ databases">
        <title>Genomic Encyclopedia of Archaeal and Bacterial Type Strains, Phase II (KMG-II): from individual species to whole genera.</title>
        <authorList>
            <person name="Goeker M."/>
        </authorList>
    </citation>
    <scope>NUCLEOTIDE SEQUENCE [LARGE SCALE GENOMIC DNA]</scope>
    <source>
        <strain evidence="1 2">DSM 19783</strain>
    </source>
</reference>
<dbReference type="InterPro" id="IPR010906">
    <property type="entry name" value="Phage_lambda_Nu1_terminase-ssu"/>
</dbReference>
<evidence type="ECO:0000313" key="2">
    <source>
        <dbReference type="Proteomes" id="UP000244037"/>
    </source>
</evidence>
<dbReference type="InterPro" id="IPR009061">
    <property type="entry name" value="DNA-bd_dom_put_sf"/>
</dbReference>
<comment type="caution">
    <text evidence="1">The sequence shown here is derived from an EMBL/GenBank/DDBJ whole genome shotgun (WGS) entry which is preliminary data.</text>
</comment>
<sequence>MPEVDTADLRRRYPLPEGVEDAPMNRAQIARALNVSDNTITKWIAQGLPVLEEGGNGREYAFSPADCYAWRMHRDAEARAAKSAADTAAAQLAMAFRNLDEDDANAAAGLTARQIAEEAEADYKYQRAAEQRGELTRTARVRDLFEDMLVEFRRTVTTLVDYCEMEFSLDPEETAKLETRCDGALVRARSNLEIAIGRGAAETVPLRGAQQNDLGL</sequence>
<dbReference type="EMBL" id="QAYC01000013">
    <property type="protein sequence ID" value="PTW45685.1"/>
    <property type="molecule type" value="Genomic_DNA"/>
</dbReference>
<gene>
    <name evidence="1" type="ORF">C8N38_11386</name>
</gene>
<proteinExistence type="predicted"/>
<organism evidence="1 2">
    <name type="scientific">Rhodovulum kholense</name>
    <dbReference type="NCBI Taxonomy" id="453584"/>
    <lineage>
        <taxon>Bacteria</taxon>
        <taxon>Pseudomonadati</taxon>
        <taxon>Pseudomonadota</taxon>
        <taxon>Alphaproteobacteria</taxon>
        <taxon>Rhodobacterales</taxon>
        <taxon>Paracoccaceae</taxon>
        <taxon>Rhodovulum</taxon>
    </lineage>
</organism>
<dbReference type="Gene3D" id="1.10.10.10">
    <property type="entry name" value="Winged helix-like DNA-binding domain superfamily/Winged helix DNA-binding domain"/>
    <property type="match status" value="1"/>
</dbReference>
<dbReference type="InterPro" id="IPR036388">
    <property type="entry name" value="WH-like_DNA-bd_sf"/>
</dbReference>
<dbReference type="SUPFAM" id="SSF46955">
    <property type="entry name" value="Putative DNA-binding domain"/>
    <property type="match status" value="1"/>
</dbReference>
<evidence type="ECO:0000313" key="1">
    <source>
        <dbReference type="EMBL" id="PTW45685.1"/>
    </source>
</evidence>
<keyword evidence="2" id="KW-1185">Reference proteome</keyword>
<accession>A0A8E2VHG2</accession>
<name>A0A8E2VHG2_9RHOB</name>
<dbReference type="Proteomes" id="UP000244037">
    <property type="component" value="Unassembled WGS sequence"/>
</dbReference>
<protein>
    <submittedName>
        <fullName evidence="1">DNA packaging protein Nu1</fullName>
    </submittedName>
</protein>
<dbReference type="Pfam" id="PF07471">
    <property type="entry name" value="Phage_Nu1"/>
    <property type="match status" value="1"/>
</dbReference>
<dbReference type="AlphaFoldDB" id="A0A8E2VHG2"/>
<dbReference type="OrthoDB" id="8410638at2"/>